<reference evidence="4" key="1">
    <citation type="journal article" date="2019" name="Int. J. Syst. Evol. Microbiol.">
        <title>The Global Catalogue of Microorganisms (GCM) 10K type strain sequencing project: providing services to taxonomists for standard genome sequencing and annotation.</title>
        <authorList>
            <consortium name="The Broad Institute Genomics Platform"/>
            <consortium name="The Broad Institute Genome Sequencing Center for Infectious Disease"/>
            <person name="Wu L."/>
            <person name="Ma J."/>
        </authorList>
    </citation>
    <scope>NUCLEOTIDE SEQUENCE [LARGE SCALE GENOMIC DNA]</scope>
    <source>
        <strain evidence="4">CGMCC 1.12151</strain>
    </source>
</reference>
<evidence type="ECO:0000313" key="4">
    <source>
        <dbReference type="Proteomes" id="UP001595932"/>
    </source>
</evidence>
<organism evidence="3 4">
    <name type="scientific">Planococcus dechangensis</name>
    <dbReference type="NCBI Taxonomy" id="1176255"/>
    <lineage>
        <taxon>Bacteria</taxon>
        <taxon>Bacillati</taxon>
        <taxon>Bacillota</taxon>
        <taxon>Bacilli</taxon>
        <taxon>Bacillales</taxon>
        <taxon>Caryophanaceae</taxon>
        <taxon>Planococcus</taxon>
    </lineage>
</organism>
<name>A0ABV9M9W3_9BACL</name>
<protein>
    <submittedName>
        <fullName evidence="3">M15 family metallopeptidase</fullName>
    </submittedName>
</protein>
<dbReference type="PANTHER" id="PTHR34385:SF1">
    <property type="entry name" value="PEPTIDOGLYCAN L-ALANYL-D-GLUTAMATE ENDOPEPTIDASE CWLK"/>
    <property type="match status" value="1"/>
</dbReference>
<feature type="transmembrane region" description="Helical" evidence="1">
    <location>
        <begin position="6"/>
        <end position="27"/>
    </location>
</feature>
<comment type="caution">
    <text evidence="3">The sequence shown here is derived from an EMBL/GenBank/DDBJ whole genome shotgun (WGS) entry which is preliminary data.</text>
</comment>
<dbReference type="InterPro" id="IPR052179">
    <property type="entry name" value="DD-CPase-like"/>
</dbReference>
<proteinExistence type="predicted"/>
<sequence>MKSLKTFRTVFSLLFLFILGAFLFIWIDRELEFRKERAERPLPTGLHPIVETKRDELISRSADIGIDIVITDGFRSIDEQDQLHQQGRSADGSIVTYAEGGESYHNYGLAIDFALRLPDGAVIWDIERDGNGSGRPDWFEVADIGKELGFEWGGDWVRFKDYPHFQMDFGLSIRQLQEGYRPEDVIAD</sequence>
<dbReference type="PANTHER" id="PTHR34385">
    <property type="entry name" value="D-ALANYL-D-ALANINE CARBOXYPEPTIDASE"/>
    <property type="match status" value="1"/>
</dbReference>
<dbReference type="Gene3D" id="3.30.1380.10">
    <property type="match status" value="1"/>
</dbReference>
<dbReference type="InterPro" id="IPR039561">
    <property type="entry name" value="Peptidase_M15C"/>
</dbReference>
<evidence type="ECO:0000259" key="2">
    <source>
        <dbReference type="Pfam" id="PF13539"/>
    </source>
</evidence>
<evidence type="ECO:0000256" key="1">
    <source>
        <dbReference type="SAM" id="Phobius"/>
    </source>
</evidence>
<keyword evidence="1" id="KW-1133">Transmembrane helix</keyword>
<accession>A0ABV9M9W3</accession>
<gene>
    <name evidence="3" type="ORF">ACFO5U_01100</name>
</gene>
<keyword evidence="1" id="KW-0812">Transmembrane</keyword>
<dbReference type="SUPFAM" id="SSF55166">
    <property type="entry name" value="Hedgehog/DD-peptidase"/>
    <property type="match status" value="1"/>
</dbReference>
<dbReference type="InterPro" id="IPR009045">
    <property type="entry name" value="Zn_M74/Hedgehog-like"/>
</dbReference>
<evidence type="ECO:0000313" key="3">
    <source>
        <dbReference type="EMBL" id="MFC4711433.1"/>
    </source>
</evidence>
<dbReference type="Proteomes" id="UP001595932">
    <property type="component" value="Unassembled WGS sequence"/>
</dbReference>
<dbReference type="CDD" id="cd14845">
    <property type="entry name" value="L-Ala-D-Glu_peptidase_like"/>
    <property type="match status" value="1"/>
</dbReference>
<dbReference type="EMBL" id="JBHSGL010000002">
    <property type="protein sequence ID" value="MFC4711433.1"/>
    <property type="molecule type" value="Genomic_DNA"/>
</dbReference>
<keyword evidence="4" id="KW-1185">Reference proteome</keyword>
<keyword evidence="1" id="KW-0472">Membrane</keyword>
<dbReference type="Pfam" id="PF13539">
    <property type="entry name" value="Peptidase_M15_4"/>
    <property type="match status" value="1"/>
</dbReference>
<feature type="domain" description="Peptidase M15C" evidence="2">
    <location>
        <begin position="101"/>
        <end position="167"/>
    </location>
</feature>